<dbReference type="NCBIfam" id="TIGR02595">
    <property type="entry name" value="PEP_CTERM"/>
    <property type="match status" value="1"/>
</dbReference>
<dbReference type="EMBL" id="CP019646">
    <property type="protein sequence ID" value="AQQ72398.1"/>
    <property type="molecule type" value="Genomic_DNA"/>
</dbReference>
<feature type="chain" id="PRO_5012659251" description="PEP-CTERM protein-sorting domain-containing protein" evidence="1">
    <location>
        <begin position="21"/>
        <end position="220"/>
    </location>
</feature>
<proteinExistence type="predicted"/>
<keyword evidence="1" id="KW-0732">Signal</keyword>
<evidence type="ECO:0000256" key="1">
    <source>
        <dbReference type="SAM" id="SignalP"/>
    </source>
</evidence>
<organism evidence="2 3">
    <name type="scientific">Limihaloglobus sulfuriphilus</name>
    <dbReference type="NCBI Taxonomy" id="1851148"/>
    <lineage>
        <taxon>Bacteria</taxon>
        <taxon>Pseudomonadati</taxon>
        <taxon>Planctomycetota</taxon>
        <taxon>Phycisphaerae</taxon>
        <taxon>Sedimentisphaerales</taxon>
        <taxon>Sedimentisphaeraceae</taxon>
        <taxon>Limihaloglobus</taxon>
    </lineage>
</organism>
<dbReference type="InterPro" id="IPR013424">
    <property type="entry name" value="Ice-binding_C"/>
</dbReference>
<dbReference type="KEGG" id="pbas:SMSP2_02782"/>
<evidence type="ECO:0000313" key="2">
    <source>
        <dbReference type="EMBL" id="AQQ72398.1"/>
    </source>
</evidence>
<feature type="signal peptide" evidence="1">
    <location>
        <begin position="1"/>
        <end position="20"/>
    </location>
</feature>
<dbReference type="AlphaFoldDB" id="A0A1Q2MIQ2"/>
<accession>A0A1Q2MIQ2</accession>
<dbReference type="RefSeq" id="WP_186804749.1">
    <property type="nucleotide sequence ID" value="NZ_CP019646.1"/>
</dbReference>
<gene>
    <name evidence="2" type="ORF">SMSP2_02782</name>
</gene>
<dbReference type="Proteomes" id="UP000188181">
    <property type="component" value="Chromosome"/>
</dbReference>
<evidence type="ECO:0000313" key="3">
    <source>
        <dbReference type="Proteomes" id="UP000188181"/>
    </source>
</evidence>
<sequence length="220" mass="23722" precursor="true">MNLTTMCLAVVIAICSAALANPDYTITLTAMADGSGLGYNSGSTYDFSFVLNGSRTESNNDTFDDTYNSWFSANTSDDPLYLDIYGSGLSGTYQRPNGASNDPQENVIVNSNGLDISVNAYETDDLNLTTLDGNNIDPIITDYFLLSGVTLDYSDTSYVSPETYFADYLGQYSVSGSPTLTLMTTGPDAYFDINSVTITPEPATAIIFGLGGLFIRRRRT</sequence>
<keyword evidence="3" id="KW-1185">Reference proteome</keyword>
<reference evidence="3" key="1">
    <citation type="submission" date="2017-02" db="EMBL/GenBank/DDBJ databases">
        <title>Comparative genomics and description of representatives of a novel lineage of planctomycetes thriving in anoxic sediments.</title>
        <authorList>
            <person name="Spring S."/>
            <person name="Bunk B."/>
            <person name="Sproer C."/>
        </authorList>
    </citation>
    <scope>NUCLEOTIDE SEQUENCE [LARGE SCALE GENOMIC DNA]</scope>
    <source>
        <strain evidence="3">SM-Chi-D1</strain>
    </source>
</reference>
<name>A0A1Q2MIQ2_9BACT</name>
<protein>
    <recommendedName>
        <fullName evidence="4">PEP-CTERM protein-sorting domain-containing protein</fullName>
    </recommendedName>
</protein>
<evidence type="ECO:0008006" key="4">
    <source>
        <dbReference type="Google" id="ProtNLM"/>
    </source>
</evidence>